<evidence type="ECO:0000256" key="4">
    <source>
        <dbReference type="ARBA" id="ARBA00022741"/>
    </source>
</evidence>
<dbReference type="SUPFAM" id="SSF52374">
    <property type="entry name" value="Nucleotidylyl transferase"/>
    <property type="match status" value="1"/>
</dbReference>
<evidence type="ECO:0000256" key="7">
    <source>
        <dbReference type="ARBA" id="ARBA00023146"/>
    </source>
</evidence>
<name>A0A8X6QKV9_NEPPI</name>
<evidence type="ECO:0000256" key="10">
    <source>
        <dbReference type="ARBA" id="ARBA00049339"/>
    </source>
</evidence>
<dbReference type="Pfam" id="PF00750">
    <property type="entry name" value="tRNA-synt_1d"/>
    <property type="match status" value="1"/>
</dbReference>
<evidence type="ECO:0000256" key="8">
    <source>
        <dbReference type="ARBA" id="ARBA00033033"/>
    </source>
</evidence>
<feature type="domain" description="DALR anticodon binding" evidence="13">
    <location>
        <begin position="475"/>
        <end position="590"/>
    </location>
</feature>
<gene>
    <name evidence="14" type="primary">RARS2</name>
    <name evidence="14" type="ORF">NPIL_640851</name>
</gene>
<dbReference type="Gene3D" id="1.10.730.10">
    <property type="entry name" value="Isoleucyl-tRNA Synthetase, Domain 1"/>
    <property type="match status" value="1"/>
</dbReference>
<comment type="similarity">
    <text evidence="1 12">Belongs to the class-I aminoacyl-tRNA synthetase family.</text>
</comment>
<evidence type="ECO:0000313" key="15">
    <source>
        <dbReference type="Proteomes" id="UP000887013"/>
    </source>
</evidence>
<dbReference type="NCBIfam" id="TIGR00456">
    <property type="entry name" value="argS"/>
    <property type="match status" value="1"/>
</dbReference>
<protein>
    <recommendedName>
        <fullName evidence="9">Probable arginine--tRNA ligase, mitochondrial</fullName>
        <ecNumber evidence="2">6.1.1.19</ecNumber>
    </recommendedName>
    <alternativeName>
        <fullName evidence="8">Arginyl-tRNA synthetase</fullName>
    </alternativeName>
</protein>
<dbReference type="Pfam" id="PF05746">
    <property type="entry name" value="DALR_1"/>
    <property type="match status" value="1"/>
</dbReference>
<keyword evidence="4 12" id="KW-0547">Nucleotide-binding</keyword>
<evidence type="ECO:0000256" key="9">
    <source>
        <dbReference type="ARBA" id="ARBA00039495"/>
    </source>
</evidence>
<organism evidence="14 15">
    <name type="scientific">Nephila pilipes</name>
    <name type="common">Giant wood spider</name>
    <name type="synonym">Nephila maculata</name>
    <dbReference type="NCBI Taxonomy" id="299642"/>
    <lineage>
        <taxon>Eukaryota</taxon>
        <taxon>Metazoa</taxon>
        <taxon>Ecdysozoa</taxon>
        <taxon>Arthropoda</taxon>
        <taxon>Chelicerata</taxon>
        <taxon>Arachnida</taxon>
        <taxon>Araneae</taxon>
        <taxon>Araneomorphae</taxon>
        <taxon>Entelegynae</taxon>
        <taxon>Araneoidea</taxon>
        <taxon>Nephilidae</taxon>
        <taxon>Nephila</taxon>
    </lineage>
</organism>
<dbReference type="PRINTS" id="PR01038">
    <property type="entry name" value="TRNASYNTHARG"/>
</dbReference>
<dbReference type="GO" id="GO:0032543">
    <property type="term" value="P:mitochondrial translation"/>
    <property type="evidence" value="ECO:0007669"/>
    <property type="project" value="TreeGrafter"/>
</dbReference>
<keyword evidence="7 12" id="KW-0030">Aminoacyl-tRNA synthetase</keyword>
<dbReference type="InterPro" id="IPR009080">
    <property type="entry name" value="tRNAsynth_Ia_anticodon-bd"/>
</dbReference>
<dbReference type="GO" id="GO:0006420">
    <property type="term" value="P:arginyl-tRNA aminoacylation"/>
    <property type="evidence" value="ECO:0007669"/>
    <property type="project" value="InterPro"/>
</dbReference>
<evidence type="ECO:0000256" key="5">
    <source>
        <dbReference type="ARBA" id="ARBA00022840"/>
    </source>
</evidence>
<dbReference type="InterPro" id="IPR001278">
    <property type="entry name" value="Arg-tRNA-ligase"/>
</dbReference>
<dbReference type="GO" id="GO:0005524">
    <property type="term" value="F:ATP binding"/>
    <property type="evidence" value="ECO:0007669"/>
    <property type="project" value="UniProtKB-KW"/>
</dbReference>
<evidence type="ECO:0000256" key="11">
    <source>
        <dbReference type="ARBA" id="ARBA00049595"/>
    </source>
</evidence>
<dbReference type="Gene3D" id="3.40.50.620">
    <property type="entry name" value="HUPs"/>
    <property type="match status" value="1"/>
</dbReference>
<reference evidence="14" key="1">
    <citation type="submission" date="2020-08" db="EMBL/GenBank/DDBJ databases">
        <title>Multicomponent nature underlies the extraordinary mechanical properties of spider dragline silk.</title>
        <authorList>
            <person name="Kono N."/>
            <person name="Nakamura H."/>
            <person name="Mori M."/>
            <person name="Yoshida Y."/>
            <person name="Ohtoshi R."/>
            <person name="Malay A.D."/>
            <person name="Moran D.A.P."/>
            <person name="Tomita M."/>
            <person name="Numata K."/>
            <person name="Arakawa K."/>
        </authorList>
    </citation>
    <scope>NUCLEOTIDE SEQUENCE</scope>
</reference>
<evidence type="ECO:0000256" key="1">
    <source>
        <dbReference type="ARBA" id="ARBA00005594"/>
    </source>
</evidence>
<evidence type="ECO:0000259" key="13">
    <source>
        <dbReference type="SMART" id="SM00836"/>
    </source>
</evidence>
<dbReference type="SMART" id="SM00836">
    <property type="entry name" value="DALR_1"/>
    <property type="match status" value="1"/>
</dbReference>
<dbReference type="PANTHER" id="PTHR11956">
    <property type="entry name" value="ARGINYL-TRNA SYNTHETASE"/>
    <property type="match status" value="1"/>
</dbReference>
<dbReference type="InterPro" id="IPR008909">
    <property type="entry name" value="DALR_anticod-bd"/>
</dbReference>
<comment type="function">
    <text evidence="11">Catalyzes the attachment of arginine to tRNA(Arg) in a two-step reaction: arginine is first activated by ATP to form Arg-AMP and then transferred to the acceptor end of tRNA(Arg).</text>
</comment>
<evidence type="ECO:0000256" key="6">
    <source>
        <dbReference type="ARBA" id="ARBA00022917"/>
    </source>
</evidence>
<evidence type="ECO:0000256" key="12">
    <source>
        <dbReference type="RuleBase" id="RU363038"/>
    </source>
</evidence>
<dbReference type="EMBL" id="BMAW01080315">
    <property type="protein sequence ID" value="GFU19002.1"/>
    <property type="molecule type" value="Genomic_DNA"/>
</dbReference>
<dbReference type="InterPro" id="IPR014729">
    <property type="entry name" value="Rossmann-like_a/b/a_fold"/>
</dbReference>
<keyword evidence="5 12" id="KW-0067">ATP-binding</keyword>
<comment type="catalytic activity">
    <reaction evidence="10">
        <text>tRNA(Arg) + L-arginine + ATP = L-arginyl-tRNA(Arg) + AMP + diphosphate</text>
        <dbReference type="Rhea" id="RHEA:20301"/>
        <dbReference type="Rhea" id="RHEA-COMP:9658"/>
        <dbReference type="Rhea" id="RHEA-COMP:9673"/>
        <dbReference type="ChEBI" id="CHEBI:30616"/>
        <dbReference type="ChEBI" id="CHEBI:32682"/>
        <dbReference type="ChEBI" id="CHEBI:33019"/>
        <dbReference type="ChEBI" id="CHEBI:78442"/>
        <dbReference type="ChEBI" id="CHEBI:78513"/>
        <dbReference type="ChEBI" id="CHEBI:456215"/>
        <dbReference type="EC" id="6.1.1.19"/>
    </reaction>
</comment>
<evidence type="ECO:0000256" key="3">
    <source>
        <dbReference type="ARBA" id="ARBA00022598"/>
    </source>
</evidence>
<sequence length="590" mass="67685">MASIFRRRITHSLISILQPFLNAEDSRVIYDVLPLSLKLCQPKLLPPQFELSWRDVVKLKPELQNRVHINTVMTNLRNQDFPTSYGVTDIFPDNANEEKMIFAIDQEIFSSCILLDIINRIEMIPSGSCFFKNIVPENRIVEYSSPNIAKPFHFGHFRSTIIGNFISNMYQYVGHRVTKLNYVGDWGMQFGILAVGFKKFGDEEMLLKDPLHHLYQVYKEANEQNAKNPSFNDEARAYYKKMEEGDVETLSLWKKLRDLSLKEMDTTYKRLNVHFDEIQGEAMYANKVEELYNDLLKQGIASCQEDGSIDTVVDSTGDKTETAILRKSDGTSLYLSRDLAAAVDRQRKYHFDSLFYVVDSTQALHFKYLIHILGAMGNIWASDIHHVPFGRILNFSTRKGTVVFLDDILNEAKERTLEGMENSPNTKVIENFEEVADILGISSLIINDFSVRRKRDYPFDWGKVLNMRGNSGITLQYCNARLNNIKENCGLGLSLNCEFSCLIEPEAVSVIEQLARFDEVIYNSYINLEPCILVHYLFTLRSELGRAIKVLNVKGSSLYVGKARLLLFHTAHLVFQKSLRLLGITPLNKM</sequence>
<dbReference type="OrthoDB" id="68056at2759"/>
<dbReference type="AlphaFoldDB" id="A0A8X6QKV9"/>
<proteinExistence type="inferred from homology"/>
<dbReference type="FunFam" id="3.40.50.620:FF:000058">
    <property type="entry name" value="Mitochondrial arginyl-tRNA synthetase"/>
    <property type="match status" value="1"/>
</dbReference>
<dbReference type="Proteomes" id="UP000887013">
    <property type="component" value="Unassembled WGS sequence"/>
</dbReference>
<dbReference type="PANTHER" id="PTHR11956:SF11">
    <property type="entry name" value="ARGININE--TRNA LIGASE, MITOCHONDRIAL-RELATED"/>
    <property type="match status" value="1"/>
</dbReference>
<keyword evidence="15" id="KW-1185">Reference proteome</keyword>
<evidence type="ECO:0000256" key="2">
    <source>
        <dbReference type="ARBA" id="ARBA00012837"/>
    </source>
</evidence>
<comment type="caution">
    <text evidence="14">The sequence shown here is derived from an EMBL/GenBank/DDBJ whole genome shotgun (WGS) entry which is preliminary data.</text>
</comment>
<evidence type="ECO:0000313" key="14">
    <source>
        <dbReference type="EMBL" id="GFU19002.1"/>
    </source>
</evidence>
<dbReference type="GO" id="GO:0004814">
    <property type="term" value="F:arginine-tRNA ligase activity"/>
    <property type="evidence" value="ECO:0007669"/>
    <property type="project" value="UniProtKB-EC"/>
</dbReference>
<keyword evidence="6 12" id="KW-0648">Protein biosynthesis</keyword>
<dbReference type="GO" id="GO:0005739">
    <property type="term" value="C:mitochondrion"/>
    <property type="evidence" value="ECO:0007669"/>
    <property type="project" value="TreeGrafter"/>
</dbReference>
<dbReference type="FunFam" id="1.10.730.10:FF:000006">
    <property type="entry name" value="Arginyl-tRNA synthetase 2, mitochondrial"/>
    <property type="match status" value="1"/>
</dbReference>
<dbReference type="InterPro" id="IPR035684">
    <property type="entry name" value="ArgRS_core"/>
</dbReference>
<dbReference type="SUPFAM" id="SSF47323">
    <property type="entry name" value="Anticodon-binding domain of a subclass of class I aminoacyl-tRNA synthetases"/>
    <property type="match status" value="1"/>
</dbReference>
<dbReference type="EC" id="6.1.1.19" evidence="2"/>
<accession>A0A8X6QKV9</accession>
<keyword evidence="3 12" id="KW-0436">Ligase</keyword>